<dbReference type="PANTHER" id="PTHR46481:SF9">
    <property type="entry name" value="ZINC FINGER BED DOMAIN-CONTAINING PROTEIN 1-LIKE"/>
    <property type="match status" value="1"/>
</dbReference>
<dbReference type="Pfam" id="PF02892">
    <property type="entry name" value="zf-BED"/>
    <property type="match status" value="1"/>
</dbReference>
<dbReference type="Proteomes" id="UP000438429">
    <property type="component" value="Unassembled WGS sequence"/>
</dbReference>
<keyword evidence="5" id="KW-0804">Transcription</keyword>
<comment type="caution">
    <text evidence="8">The sequence shown here is derived from an EMBL/GenBank/DDBJ whole genome shotgun (WGS) entry which is preliminary data.</text>
</comment>
<evidence type="ECO:0000256" key="3">
    <source>
        <dbReference type="ARBA" id="ARBA00022833"/>
    </source>
</evidence>
<protein>
    <recommendedName>
        <fullName evidence="7">BED-type domain-containing protein</fullName>
    </recommendedName>
</protein>
<keyword evidence="3" id="KW-0862">Zinc</keyword>
<dbReference type="GO" id="GO:0003677">
    <property type="term" value="F:DNA binding"/>
    <property type="evidence" value="ECO:0007669"/>
    <property type="project" value="InterPro"/>
</dbReference>
<dbReference type="GO" id="GO:0008270">
    <property type="term" value="F:zinc ion binding"/>
    <property type="evidence" value="ECO:0007669"/>
    <property type="project" value="UniProtKB-KW"/>
</dbReference>
<feature type="compositionally biased region" description="Polar residues" evidence="6">
    <location>
        <begin position="70"/>
        <end position="82"/>
    </location>
</feature>
<organism evidence="8 9">
    <name type="scientific">Scophthalmus maximus</name>
    <name type="common">Turbot</name>
    <name type="synonym">Psetta maxima</name>
    <dbReference type="NCBI Taxonomy" id="52904"/>
    <lineage>
        <taxon>Eukaryota</taxon>
        <taxon>Metazoa</taxon>
        <taxon>Chordata</taxon>
        <taxon>Craniata</taxon>
        <taxon>Vertebrata</taxon>
        <taxon>Euteleostomi</taxon>
        <taxon>Actinopterygii</taxon>
        <taxon>Neopterygii</taxon>
        <taxon>Teleostei</taxon>
        <taxon>Neoteleostei</taxon>
        <taxon>Acanthomorphata</taxon>
        <taxon>Carangaria</taxon>
        <taxon>Pleuronectiformes</taxon>
        <taxon>Pleuronectoidei</taxon>
        <taxon>Scophthalmidae</taxon>
        <taxon>Scophthalmus</taxon>
    </lineage>
</organism>
<dbReference type="SUPFAM" id="SSF140996">
    <property type="entry name" value="Hermes dimerisation domain"/>
    <property type="match status" value="1"/>
</dbReference>
<dbReference type="InterPro" id="IPR036236">
    <property type="entry name" value="Znf_C2H2_sf"/>
</dbReference>
<evidence type="ECO:0000256" key="5">
    <source>
        <dbReference type="ARBA" id="ARBA00023163"/>
    </source>
</evidence>
<keyword evidence="2" id="KW-0863">Zinc-finger</keyword>
<dbReference type="InterPro" id="IPR003656">
    <property type="entry name" value="Znf_BED"/>
</dbReference>
<evidence type="ECO:0000259" key="7">
    <source>
        <dbReference type="Pfam" id="PF02892"/>
    </source>
</evidence>
<dbReference type="SUPFAM" id="SSF57667">
    <property type="entry name" value="beta-beta-alpha zinc fingers"/>
    <property type="match status" value="1"/>
</dbReference>
<feature type="domain" description="BED-type" evidence="7">
    <location>
        <begin position="17"/>
        <end position="62"/>
    </location>
</feature>
<evidence type="ECO:0000256" key="2">
    <source>
        <dbReference type="ARBA" id="ARBA00022771"/>
    </source>
</evidence>
<evidence type="ECO:0000256" key="1">
    <source>
        <dbReference type="ARBA" id="ARBA00022723"/>
    </source>
</evidence>
<evidence type="ECO:0000313" key="9">
    <source>
        <dbReference type="Proteomes" id="UP000438429"/>
    </source>
</evidence>
<dbReference type="Gene3D" id="1.10.10.1070">
    <property type="entry name" value="Zinc finger, BED domain-containing"/>
    <property type="match status" value="1"/>
</dbReference>
<evidence type="ECO:0000313" key="8">
    <source>
        <dbReference type="EMBL" id="KAF0022864.1"/>
    </source>
</evidence>
<evidence type="ECO:0000256" key="6">
    <source>
        <dbReference type="SAM" id="MobiDB-lite"/>
    </source>
</evidence>
<evidence type="ECO:0000256" key="4">
    <source>
        <dbReference type="ARBA" id="ARBA00023015"/>
    </source>
</evidence>
<dbReference type="PANTHER" id="PTHR46481">
    <property type="entry name" value="ZINC FINGER BED DOMAIN-CONTAINING PROTEIN 4"/>
    <property type="match status" value="1"/>
</dbReference>
<feature type="region of interest" description="Disordered" evidence="6">
    <location>
        <begin position="70"/>
        <end position="98"/>
    </location>
</feature>
<dbReference type="InterPro" id="IPR052035">
    <property type="entry name" value="ZnF_BED_domain_contain"/>
</dbReference>
<sequence length="224" mass="26261">MAESEMEELVKKTGATSTIWTWFGFKPSDKQQQTILCNVCWATVLAKSGNTTKLFYHLKTKHVTEYQQCQAMQPNPSSSRKNAQQKKQEPIQSSIQQSFAKGNPYNRKSLRWIEITRAITVYLCKDMGPFQTVERRGFKAMIRAIDPRYKVPSRKYFTETEMPKLYAELREKVEKELCDLKYFATTMDLWSSRTMEPFLSLTIHYITEDLKLGSWCLQTSYFPR</sequence>
<keyword evidence="1" id="KW-0479">Metal-binding</keyword>
<reference evidence="8 9" key="1">
    <citation type="submission" date="2019-06" db="EMBL/GenBank/DDBJ databases">
        <title>Draft genomes of female and male turbot (Scophthalmus maximus).</title>
        <authorList>
            <person name="Xu H."/>
            <person name="Xu X.-W."/>
            <person name="Shao C."/>
            <person name="Chen S."/>
        </authorList>
    </citation>
    <scope>NUCLEOTIDE SEQUENCE [LARGE SCALE GENOMIC DNA]</scope>
    <source>
        <strain evidence="8">Ysfricsl-2016a</strain>
        <tissue evidence="8">Blood</tissue>
    </source>
</reference>
<accession>A0A6A4RWP1</accession>
<proteinExistence type="predicted"/>
<name>A0A6A4RWP1_SCOMX</name>
<dbReference type="AlphaFoldDB" id="A0A6A4RWP1"/>
<gene>
    <name evidence="8" type="ORF">F2P81_024845</name>
</gene>
<keyword evidence="4" id="KW-0805">Transcription regulation</keyword>
<dbReference type="EMBL" id="VEVO01000023">
    <property type="protein sequence ID" value="KAF0022864.1"/>
    <property type="molecule type" value="Genomic_DNA"/>
</dbReference>